<accession>A0ABR2A199</accession>
<organism evidence="2 3">
    <name type="scientific">Hibiscus sabdariffa</name>
    <name type="common">roselle</name>
    <dbReference type="NCBI Taxonomy" id="183260"/>
    <lineage>
        <taxon>Eukaryota</taxon>
        <taxon>Viridiplantae</taxon>
        <taxon>Streptophyta</taxon>
        <taxon>Embryophyta</taxon>
        <taxon>Tracheophyta</taxon>
        <taxon>Spermatophyta</taxon>
        <taxon>Magnoliopsida</taxon>
        <taxon>eudicotyledons</taxon>
        <taxon>Gunneridae</taxon>
        <taxon>Pentapetalae</taxon>
        <taxon>rosids</taxon>
        <taxon>malvids</taxon>
        <taxon>Malvales</taxon>
        <taxon>Malvaceae</taxon>
        <taxon>Malvoideae</taxon>
        <taxon>Hibiscus</taxon>
    </lineage>
</organism>
<feature type="compositionally biased region" description="Polar residues" evidence="1">
    <location>
        <begin position="51"/>
        <end position="62"/>
    </location>
</feature>
<name>A0ABR2A199_9ROSI</name>
<reference evidence="2 3" key="1">
    <citation type="journal article" date="2024" name="G3 (Bethesda)">
        <title>Genome assembly of Hibiscus sabdariffa L. provides insights into metabolisms of medicinal natural products.</title>
        <authorList>
            <person name="Kim T."/>
        </authorList>
    </citation>
    <scope>NUCLEOTIDE SEQUENCE [LARGE SCALE GENOMIC DNA]</scope>
    <source>
        <strain evidence="2">TK-2024</strain>
        <tissue evidence="2">Old leaves</tissue>
    </source>
</reference>
<dbReference type="EMBL" id="JBBPBN010000435">
    <property type="protein sequence ID" value="KAK8486590.1"/>
    <property type="molecule type" value="Genomic_DNA"/>
</dbReference>
<proteinExistence type="predicted"/>
<protein>
    <submittedName>
        <fullName evidence="2">Uncharacterized protein</fullName>
    </submittedName>
</protein>
<gene>
    <name evidence="2" type="ORF">V6N11_068284</name>
</gene>
<dbReference type="Proteomes" id="UP001396334">
    <property type="component" value="Unassembled WGS sequence"/>
</dbReference>
<evidence type="ECO:0000313" key="2">
    <source>
        <dbReference type="EMBL" id="KAK8486590.1"/>
    </source>
</evidence>
<evidence type="ECO:0000313" key="3">
    <source>
        <dbReference type="Proteomes" id="UP001396334"/>
    </source>
</evidence>
<comment type="caution">
    <text evidence="2">The sequence shown here is derived from an EMBL/GenBank/DDBJ whole genome shotgun (WGS) entry which is preliminary data.</text>
</comment>
<evidence type="ECO:0000256" key="1">
    <source>
        <dbReference type="SAM" id="MobiDB-lite"/>
    </source>
</evidence>
<keyword evidence="3" id="KW-1185">Reference proteome</keyword>
<feature type="region of interest" description="Disordered" evidence="1">
    <location>
        <begin position="14"/>
        <end position="62"/>
    </location>
</feature>
<sequence>MAWQEQLELVVSEPQNKAAGMRTSLQISESTPPPATRSDRIGWSRGKHSTTHQQKTNGRSSVTNLTALVQAAMVDDISRPNTSNIISKALQKMLKKKGSRHKLNGISIL</sequence>